<feature type="domain" description="RNA polymerase sigma-70 region 2" evidence="6">
    <location>
        <begin position="21"/>
        <end position="87"/>
    </location>
</feature>
<name>A0ABQ3YAJ1_9ACTN</name>
<comment type="caution">
    <text evidence="8">The sequence shown here is derived from an EMBL/GenBank/DDBJ whole genome shotgun (WGS) entry which is preliminary data.</text>
</comment>
<dbReference type="NCBIfam" id="TIGR02937">
    <property type="entry name" value="sigma70-ECF"/>
    <property type="match status" value="1"/>
</dbReference>
<dbReference type="RefSeq" id="WP_203770501.1">
    <property type="nucleotide sequence ID" value="NZ_BAAABO010000020.1"/>
</dbReference>
<comment type="similarity">
    <text evidence="1">Belongs to the sigma-70 factor family. ECF subfamily.</text>
</comment>
<dbReference type="InterPro" id="IPR013325">
    <property type="entry name" value="RNA_pol_sigma_r2"/>
</dbReference>
<dbReference type="InterPro" id="IPR013324">
    <property type="entry name" value="RNA_pol_sigma_r3/r4-like"/>
</dbReference>
<protein>
    <submittedName>
        <fullName evidence="8">RNA polymerase sigma factor SigL</fullName>
    </submittedName>
</protein>
<dbReference type="InterPro" id="IPR036388">
    <property type="entry name" value="WH-like_DNA-bd_sf"/>
</dbReference>
<dbReference type="InterPro" id="IPR039425">
    <property type="entry name" value="RNA_pol_sigma-70-like"/>
</dbReference>
<feature type="domain" description="RNA polymerase sigma-70 region 4" evidence="7">
    <location>
        <begin position="121"/>
        <end position="169"/>
    </location>
</feature>
<evidence type="ECO:0000256" key="4">
    <source>
        <dbReference type="ARBA" id="ARBA00023125"/>
    </source>
</evidence>
<accession>A0ABQ3YAJ1</accession>
<keyword evidence="4" id="KW-0238">DNA-binding</keyword>
<keyword evidence="3" id="KW-0731">Sigma factor</keyword>
<keyword evidence="9" id="KW-1185">Reference proteome</keyword>
<evidence type="ECO:0000256" key="3">
    <source>
        <dbReference type="ARBA" id="ARBA00023082"/>
    </source>
</evidence>
<reference evidence="8 9" key="1">
    <citation type="submission" date="2021-01" db="EMBL/GenBank/DDBJ databases">
        <title>Whole genome shotgun sequence of Actinoplanes deccanensis NBRC 13994.</title>
        <authorList>
            <person name="Komaki H."/>
            <person name="Tamura T."/>
        </authorList>
    </citation>
    <scope>NUCLEOTIDE SEQUENCE [LARGE SCALE GENOMIC DNA]</scope>
    <source>
        <strain evidence="8 9">NBRC 13994</strain>
    </source>
</reference>
<evidence type="ECO:0000259" key="7">
    <source>
        <dbReference type="Pfam" id="PF04545"/>
    </source>
</evidence>
<dbReference type="InterPro" id="IPR007627">
    <property type="entry name" value="RNA_pol_sigma70_r2"/>
</dbReference>
<dbReference type="SUPFAM" id="SSF88659">
    <property type="entry name" value="Sigma3 and sigma4 domains of RNA polymerase sigma factors"/>
    <property type="match status" value="1"/>
</dbReference>
<keyword evidence="5" id="KW-0804">Transcription</keyword>
<evidence type="ECO:0000259" key="6">
    <source>
        <dbReference type="Pfam" id="PF04542"/>
    </source>
</evidence>
<evidence type="ECO:0000256" key="1">
    <source>
        <dbReference type="ARBA" id="ARBA00010641"/>
    </source>
</evidence>
<evidence type="ECO:0000256" key="2">
    <source>
        <dbReference type="ARBA" id="ARBA00023015"/>
    </source>
</evidence>
<dbReference type="Gene3D" id="1.10.10.10">
    <property type="entry name" value="Winged helix-like DNA-binding domain superfamily/Winged helix DNA-binding domain"/>
    <property type="match status" value="1"/>
</dbReference>
<dbReference type="SUPFAM" id="SSF88946">
    <property type="entry name" value="Sigma2 domain of RNA polymerase sigma factors"/>
    <property type="match status" value="1"/>
</dbReference>
<dbReference type="InterPro" id="IPR007630">
    <property type="entry name" value="RNA_pol_sigma70_r4"/>
</dbReference>
<dbReference type="Pfam" id="PF04542">
    <property type="entry name" value="Sigma70_r2"/>
    <property type="match status" value="1"/>
</dbReference>
<organism evidence="8 9">
    <name type="scientific">Paractinoplanes deccanensis</name>
    <dbReference type="NCBI Taxonomy" id="113561"/>
    <lineage>
        <taxon>Bacteria</taxon>
        <taxon>Bacillati</taxon>
        <taxon>Actinomycetota</taxon>
        <taxon>Actinomycetes</taxon>
        <taxon>Micromonosporales</taxon>
        <taxon>Micromonosporaceae</taxon>
        <taxon>Paractinoplanes</taxon>
    </lineage>
</organism>
<dbReference type="Pfam" id="PF04545">
    <property type="entry name" value="Sigma70_r4"/>
    <property type="match status" value="1"/>
</dbReference>
<sequence length="172" mass="18994">MAIRSKSCADAASARLGALHAEYGDALLSYLRGFTHGDREFAEDLLQETMLRTWRRMDAMPDCGEPARRWLYTVARNTAIDALRMRKARPAEVEGNDLTAVPTREDTAETAVAVQQLRSGLRALSEAHRVILDELYVKGRSVAETARALGLPAGTVKSRAHYALRSLRQALA</sequence>
<dbReference type="EMBL" id="BOMI01000114">
    <property type="protein sequence ID" value="GID77019.1"/>
    <property type="molecule type" value="Genomic_DNA"/>
</dbReference>
<dbReference type="Proteomes" id="UP000609879">
    <property type="component" value="Unassembled WGS sequence"/>
</dbReference>
<dbReference type="PANTHER" id="PTHR43133:SF52">
    <property type="entry name" value="ECF RNA POLYMERASE SIGMA FACTOR SIGL"/>
    <property type="match status" value="1"/>
</dbReference>
<dbReference type="CDD" id="cd06171">
    <property type="entry name" value="Sigma70_r4"/>
    <property type="match status" value="1"/>
</dbReference>
<evidence type="ECO:0000313" key="9">
    <source>
        <dbReference type="Proteomes" id="UP000609879"/>
    </source>
</evidence>
<dbReference type="InterPro" id="IPR014284">
    <property type="entry name" value="RNA_pol_sigma-70_dom"/>
</dbReference>
<gene>
    <name evidence="8" type="ORF">Ade02nite_56600</name>
</gene>
<dbReference type="Gene3D" id="1.10.1740.10">
    <property type="match status" value="1"/>
</dbReference>
<proteinExistence type="inferred from homology"/>
<keyword evidence="2" id="KW-0805">Transcription regulation</keyword>
<dbReference type="PANTHER" id="PTHR43133">
    <property type="entry name" value="RNA POLYMERASE ECF-TYPE SIGMA FACTO"/>
    <property type="match status" value="1"/>
</dbReference>
<evidence type="ECO:0000256" key="5">
    <source>
        <dbReference type="ARBA" id="ARBA00023163"/>
    </source>
</evidence>
<evidence type="ECO:0000313" key="8">
    <source>
        <dbReference type="EMBL" id="GID77019.1"/>
    </source>
</evidence>